<evidence type="ECO:0000259" key="8">
    <source>
        <dbReference type="SMART" id="SM01274"/>
    </source>
</evidence>
<dbReference type="SMART" id="SM00919">
    <property type="entry name" value="Malic_M"/>
    <property type="match status" value="1"/>
</dbReference>
<name>A0A8H5MD55_9AGAR</name>
<dbReference type="CDD" id="cd05312">
    <property type="entry name" value="NAD_bind_1_malic_enz"/>
    <property type="match status" value="1"/>
</dbReference>
<keyword evidence="10" id="KW-1185">Reference proteome</keyword>
<comment type="cofactor">
    <cofactor evidence="2">
        <name>Mg(2+)</name>
        <dbReference type="ChEBI" id="CHEBI:18420"/>
    </cofactor>
</comment>
<dbReference type="SUPFAM" id="SSF53223">
    <property type="entry name" value="Aminoacid dehydrogenase-like, N-terminal domain"/>
    <property type="match status" value="1"/>
</dbReference>
<feature type="domain" description="Malic enzyme N-terminal" evidence="8">
    <location>
        <begin position="165"/>
        <end position="313"/>
    </location>
</feature>
<comment type="cofactor">
    <cofactor evidence="1">
        <name>Mn(2+)</name>
        <dbReference type="ChEBI" id="CHEBI:29035"/>
    </cofactor>
</comment>
<evidence type="ECO:0000313" key="10">
    <source>
        <dbReference type="Proteomes" id="UP000518752"/>
    </source>
</evidence>
<dbReference type="Pfam" id="PF03949">
    <property type="entry name" value="Malic_M"/>
    <property type="match status" value="1"/>
</dbReference>
<evidence type="ECO:0000256" key="2">
    <source>
        <dbReference type="ARBA" id="ARBA00001946"/>
    </source>
</evidence>
<reference evidence="9 10" key="1">
    <citation type="journal article" date="2020" name="ISME J.">
        <title>Uncovering the hidden diversity of litter-decomposition mechanisms in mushroom-forming fungi.</title>
        <authorList>
            <person name="Floudas D."/>
            <person name="Bentzer J."/>
            <person name="Ahren D."/>
            <person name="Johansson T."/>
            <person name="Persson P."/>
            <person name="Tunlid A."/>
        </authorList>
    </citation>
    <scope>NUCLEOTIDE SEQUENCE [LARGE SCALE GENOMIC DNA]</scope>
    <source>
        <strain evidence="9 10">CBS 406.79</strain>
    </source>
</reference>
<dbReference type="GO" id="GO:0006108">
    <property type="term" value="P:malate metabolic process"/>
    <property type="evidence" value="ECO:0007669"/>
    <property type="project" value="TreeGrafter"/>
</dbReference>
<dbReference type="InterPro" id="IPR046346">
    <property type="entry name" value="Aminoacid_DH-like_N_sf"/>
</dbReference>
<dbReference type="Proteomes" id="UP000518752">
    <property type="component" value="Unassembled WGS sequence"/>
</dbReference>
<comment type="similarity">
    <text evidence="3">Belongs to the malic enzymes family.</text>
</comment>
<dbReference type="PRINTS" id="PR00072">
    <property type="entry name" value="MALOXRDTASE"/>
</dbReference>
<accession>A0A8H5MD55</accession>
<sequence>MMMQIRRLPVFIQPLSRAYAPKWPRPKPRTSERPPYRAPDPLINNPAATVTALPDQNLTFIHRPPPTAPSPLSYTTNPVSPLLRPPTQPTSSALPPLSRPSANKPPLEPLAPEQITEIRRLRRSNPTKWTRGRLAEKFGCTQHFVGLVAATKKPMRKKLVQRRDEEHNANRAKWSEKKSLVAAISQKRRQYWFSHSWLGRSGANGLPVGLFLFFVNYILLNPLTDQHRDLYVAGAGIRPYSTLPICLDVGTSTAKFLEDKLYIGVRQKRPNCQEMDDFMEEFMSAMSEVFPELVVQFEDFSTDNAFKYLDVFRSRYRVFNDDIQGTGAVVLSGFTNAARLSSAASGLSLTDHKILFFGAGSSGIGVAKQLLSFFTHMGMSVKEAKQRIYTVDSKGLITADRKGLQEHKRFFARTDYQGPPLTNLTDIVRYVNPTALLGLSTIGGAFTEDVVKLMAAKNERPIIFPLSNPVSKCEVTFEDAIKWTEGRVIFASGSPYKPVIYRGNEYEAGQGNNLYIFPGVGFGSILSKAKYITDNMVEAAANALSTSLNENEKGGELVYPRLDRIRDISAEVALAVARQAQNDGVDNNLVLRSLHDKDALKYIKGKMW</sequence>
<protein>
    <recommendedName>
        <fullName evidence="11">Malic enzyme</fullName>
    </recommendedName>
</protein>
<feature type="compositionally biased region" description="Low complexity" evidence="6">
    <location>
        <begin position="89"/>
        <end position="102"/>
    </location>
</feature>
<evidence type="ECO:0000313" key="9">
    <source>
        <dbReference type="EMBL" id="KAF5389301.1"/>
    </source>
</evidence>
<feature type="region of interest" description="Disordered" evidence="6">
    <location>
        <begin position="20"/>
        <end position="114"/>
    </location>
</feature>
<dbReference type="FunFam" id="3.40.50.720:FF:000182">
    <property type="entry name" value="NAD-dependent malic enzyme"/>
    <property type="match status" value="1"/>
</dbReference>
<dbReference type="InterPro" id="IPR001891">
    <property type="entry name" value="Malic_OxRdtase"/>
</dbReference>
<evidence type="ECO:0000256" key="1">
    <source>
        <dbReference type="ARBA" id="ARBA00001936"/>
    </source>
</evidence>
<dbReference type="InterPro" id="IPR012301">
    <property type="entry name" value="Malic_N_dom"/>
</dbReference>
<dbReference type="Gene3D" id="3.40.50.720">
    <property type="entry name" value="NAD(P)-binding Rossmann-like Domain"/>
    <property type="match status" value="1"/>
</dbReference>
<dbReference type="Gene3D" id="3.40.50.10380">
    <property type="entry name" value="Malic enzyme, N-terminal domain"/>
    <property type="match status" value="1"/>
</dbReference>
<dbReference type="GO" id="GO:0046872">
    <property type="term" value="F:metal ion binding"/>
    <property type="evidence" value="ECO:0007669"/>
    <property type="project" value="UniProtKB-KW"/>
</dbReference>
<evidence type="ECO:0000256" key="4">
    <source>
        <dbReference type="ARBA" id="ARBA00022723"/>
    </source>
</evidence>
<dbReference type="GO" id="GO:0004471">
    <property type="term" value="F:malate dehydrogenase (decarboxylating) (NAD+) activity"/>
    <property type="evidence" value="ECO:0007669"/>
    <property type="project" value="TreeGrafter"/>
</dbReference>
<organism evidence="9 10">
    <name type="scientific">Collybiopsis confluens</name>
    <dbReference type="NCBI Taxonomy" id="2823264"/>
    <lineage>
        <taxon>Eukaryota</taxon>
        <taxon>Fungi</taxon>
        <taxon>Dikarya</taxon>
        <taxon>Basidiomycota</taxon>
        <taxon>Agaricomycotina</taxon>
        <taxon>Agaricomycetes</taxon>
        <taxon>Agaricomycetidae</taxon>
        <taxon>Agaricales</taxon>
        <taxon>Marasmiineae</taxon>
        <taxon>Omphalotaceae</taxon>
        <taxon>Collybiopsis</taxon>
    </lineage>
</organism>
<dbReference type="InterPro" id="IPR012302">
    <property type="entry name" value="Malic_NAD-bd"/>
</dbReference>
<feature type="compositionally biased region" description="Polar residues" evidence="6">
    <location>
        <begin position="70"/>
        <end position="79"/>
    </location>
</feature>
<dbReference type="NCBIfam" id="NF010052">
    <property type="entry name" value="PRK13529.1"/>
    <property type="match status" value="1"/>
</dbReference>
<proteinExistence type="inferred from homology"/>
<evidence type="ECO:0008006" key="11">
    <source>
        <dbReference type="Google" id="ProtNLM"/>
    </source>
</evidence>
<keyword evidence="5" id="KW-0560">Oxidoreductase</keyword>
<evidence type="ECO:0000256" key="3">
    <source>
        <dbReference type="ARBA" id="ARBA00008785"/>
    </source>
</evidence>
<dbReference type="SUPFAM" id="SSF51735">
    <property type="entry name" value="NAD(P)-binding Rossmann-fold domains"/>
    <property type="match status" value="1"/>
</dbReference>
<dbReference type="InterPro" id="IPR037062">
    <property type="entry name" value="Malic_N_dom_sf"/>
</dbReference>
<evidence type="ECO:0000256" key="5">
    <source>
        <dbReference type="ARBA" id="ARBA00023002"/>
    </source>
</evidence>
<keyword evidence="4" id="KW-0479">Metal-binding</keyword>
<dbReference type="AlphaFoldDB" id="A0A8H5MD55"/>
<comment type="caution">
    <text evidence="9">The sequence shown here is derived from an EMBL/GenBank/DDBJ whole genome shotgun (WGS) entry which is preliminary data.</text>
</comment>
<evidence type="ECO:0000256" key="6">
    <source>
        <dbReference type="SAM" id="MobiDB-lite"/>
    </source>
</evidence>
<dbReference type="SMART" id="SM01274">
    <property type="entry name" value="malic"/>
    <property type="match status" value="1"/>
</dbReference>
<dbReference type="PANTHER" id="PTHR23406">
    <property type="entry name" value="MALIC ENZYME-RELATED"/>
    <property type="match status" value="1"/>
</dbReference>
<dbReference type="PANTHER" id="PTHR23406:SF32">
    <property type="entry name" value="NADP-DEPENDENT MALIC ENZYME"/>
    <property type="match status" value="1"/>
</dbReference>
<evidence type="ECO:0000259" key="7">
    <source>
        <dbReference type="SMART" id="SM00919"/>
    </source>
</evidence>
<gene>
    <name evidence="9" type="ORF">D9757_003466</name>
</gene>
<dbReference type="Pfam" id="PF00390">
    <property type="entry name" value="malic"/>
    <property type="match status" value="1"/>
</dbReference>
<dbReference type="OrthoDB" id="5365701at2759"/>
<dbReference type="Pfam" id="PF12824">
    <property type="entry name" value="MRP-L20"/>
    <property type="match status" value="1"/>
</dbReference>
<dbReference type="InterPro" id="IPR036291">
    <property type="entry name" value="NAD(P)-bd_dom_sf"/>
</dbReference>
<feature type="domain" description="Malic enzyme NAD-binding" evidence="7">
    <location>
        <begin position="323"/>
        <end position="581"/>
    </location>
</feature>
<dbReference type="GO" id="GO:0005739">
    <property type="term" value="C:mitochondrion"/>
    <property type="evidence" value="ECO:0007669"/>
    <property type="project" value="TreeGrafter"/>
</dbReference>
<dbReference type="GO" id="GO:0051287">
    <property type="term" value="F:NAD binding"/>
    <property type="evidence" value="ECO:0007669"/>
    <property type="project" value="InterPro"/>
</dbReference>
<dbReference type="EMBL" id="JAACJN010000023">
    <property type="protein sequence ID" value="KAF5389301.1"/>
    <property type="molecule type" value="Genomic_DNA"/>
</dbReference>